<reference evidence="1 2" key="1">
    <citation type="journal article" date="2016" name="PLoS ONE">
        <title>A First Insight into the Genome of the Filter-Feeder Mussel Mytilus galloprovincialis.</title>
        <authorList>
            <person name="Murgarella M."/>
            <person name="Puiu D."/>
            <person name="Novoa B."/>
            <person name="Figueras A."/>
            <person name="Posada D."/>
            <person name="Canchaya C."/>
        </authorList>
    </citation>
    <scope>NUCLEOTIDE SEQUENCE [LARGE SCALE GENOMIC DNA]</scope>
    <source>
        <tissue evidence="1">Muscle</tissue>
    </source>
</reference>
<feature type="non-terminal residue" evidence="1">
    <location>
        <position position="169"/>
    </location>
</feature>
<protein>
    <submittedName>
        <fullName evidence="1">Uncharacterized protein</fullName>
    </submittedName>
</protein>
<dbReference type="InterPro" id="IPR038557">
    <property type="entry name" value="RLR_C_sf"/>
</dbReference>
<gene>
    <name evidence="1" type="ORF">AM593_07594</name>
</gene>
<name>A0A3L5TUZ8_MYTGA</name>
<keyword evidence="2" id="KW-1185">Reference proteome</keyword>
<dbReference type="AlphaFoldDB" id="A0A3L5TUZ8"/>
<evidence type="ECO:0000313" key="1">
    <source>
        <dbReference type="EMBL" id="OPL33771.1"/>
    </source>
</evidence>
<feature type="non-terminal residue" evidence="1">
    <location>
        <position position="1"/>
    </location>
</feature>
<dbReference type="Proteomes" id="UP000266721">
    <property type="component" value="Unassembled WGS sequence"/>
</dbReference>
<sequence length="169" mass="19730">MMIRYRLSADEISSLHMQGNVNKSGERELTVGTTQELETERKNIQRQFIMSQAIEDVSKRNITRDIAIAEKTVYEIEEIERKSANMKLAQKRKGLFTINCKYCGIVITDGDSMRQLNEKLFFVCDRSMLARVNKRQIPKKKQREFDGCRKLVRLPDSFRKLITKSPNSH</sequence>
<comment type="caution">
    <text evidence="1">The sequence shown here is derived from an EMBL/GenBank/DDBJ whole genome shotgun (WGS) entry which is preliminary data.</text>
</comment>
<accession>A0A3L5TUZ8</accession>
<proteinExistence type="predicted"/>
<dbReference type="Gene3D" id="2.170.150.30">
    <property type="entry name" value="RIG-I-like receptor, C-terminal regulatory domain"/>
    <property type="match status" value="1"/>
</dbReference>
<dbReference type="EMBL" id="KV581582">
    <property type="protein sequence ID" value="OPL33771.1"/>
    <property type="molecule type" value="Genomic_DNA"/>
</dbReference>
<organism evidence="1 2">
    <name type="scientific">Mytilus galloprovincialis</name>
    <name type="common">Mediterranean mussel</name>
    <dbReference type="NCBI Taxonomy" id="29158"/>
    <lineage>
        <taxon>Eukaryota</taxon>
        <taxon>Metazoa</taxon>
        <taxon>Spiralia</taxon>
        <taxon>Lophotrochozoa</taxon>
        <taxon>Mollusca</taxon>
        <taxon>Bivalvia</taxon>
        <taxon>Autobranchia</taxon>
        <taxon>Pteriomorphia</taxon>
        <taxon>Mytilida</taxon>
        <taxon>Mytiloidea</taxon>
        <taxon>Mytilidae</taxon>
        <taxon>Mytilinae</taxon>
        <taxon>Mytilus</taxon>
    </lineage>
</organism>
<evidence type="ECO:0000313" key="2">
    <source>
        <dbReference type="Proteomes" id="UP000266721"/>
    </source>
</evidence>